<feature type="compositionally biased region" description="Acidic residues" evidence="2">
    <location>
        <begin position="65"/>
        <end position="74"/>
    </location>
</feature>
<evidence type="ECO:0000313" key="3">
    <source>
        <dbReference type="EMBL" id="KAF7817868.1"/>
    </source>
</evidence>
<evidence type="ECO:0000256" key="2">
    <source>
        <dbReference type="SAM" id="MobiDB-lite"/>
    </source>
</evidence>
<dbReference type="InterPro" id="IPR040321">
    <property type="entry name" value="SCD2-like"/>
</dbReference>
<dbReference type="GO" id="GO:0000911">
    <property type="term" value="P:cytokinesis by cell plate formation"/>
    <property type="evidence" value="ECO:0007669"/>
    <property type="project" value="InterPro"/>
</dbReference>
<dbReference type="Proteomes" id="UP000634136">
    <property type="component" value="Unassembled WGS sequence"/>
</dbReference>
<feature type="coiled-coil region" evidence="1">
    <location>
        <begin position="382"/>
        <end position="416"/>
    </location>
</feature>
<reference evidence="3" key="1">
    <citation type="submission" date="2020-09" db="EMBL/GenBank/DDBJ databases">
        <title>Genome-Enabled Discovery of Anthraquinone Biosynthesis in Senna tora.</title>
        <authorList>
            <person name="Kang S.-H."/>
            <person name="Pandey R.P."/>
            <person name="Lee C.-M."/>
            <person name="Sim J.-S."/>
            <person name="Jeong J.-T."/>
            <person name="Choi B.-S."/>
            <person name="Jung M."/>
            <person name="Ginzburg D."/>
            <person name="Zhao K."/>
            <person name="Won S.Y."/>
            <person name="Oh T.-J."/>
            <person name="Yu Y."/>
            <person name="Kim N.-H."/>
            <person name="Lee O.R."/>
            <person name="Lee T.-H."/>
            <person name="Bashyal P."/>
            <person name="Kim T.-S."/>
            <person name="Lee W.-H."/>
            <person name="Kawkins C."/>
            <person name="Kim C.-K."/>
            <person name="Kim J.S."/>
            <person name="Ahn B.O."/>
            <person name="Rhee S.Y."/>
            <person name="Sohng J.K."/>
        </authorList>
    </citation>
    <scope>NUCLEOTIDE SEQUENCE</scope>
    <source>
        <tissue evidence="3">Leaf</tissue>
    </source>
</reference>
<name>A0A834T8X8_9FABA</name>
<dbReference type="EMBL" id="JAAIUW010000008">
    <property type="protein sequence ID" value="KAF7817868.1"/>
    <property type="molecule type" value="Genomic_DNA"/>
</dbReference>
<dbReference type="PANTHER" id="PTHR31762">
    <property type="entry name" value="FAS-BINDING FACTOR-LIKE PROTEIN"/>
    <property type="match status" value="1"/>
</dbReference>
<accession>A0A834T8X8</accession>
<feature type="coiled-coil region" evidence="1">
    <location>
        <begin position="294"/>
        <end position="342"/>
    </location>
</feature>
<sequence>MDRTRMYDRQRSNTGSSPTSPSMSPMNRHVRSGSAGAFNVRRGPNNAAKAAAQRLAQVMAHQSADEEENDDDQPLDYAALSSSGSTGIGLGGTGRATTARVPAVVVRPPQEQPSSARTRMSMPIRTAQSSNNEQTPCAATARPRSPMSVRSGGQLEQPPSAKATGGGRSSFAAVNSVEQSLPPVATSMRTGYHGDQVSTVSASRTLELSPSARTIIVTRSPQHSTLNDNSPSARMASAALARPNPNPPPKTLPMVPPAVPVTTHQEIKKDKRLSLDLGSMNLRDGMNRRPPTAATALEDELDMLQEENESLLEKLRLAEERCEEVESRARQLEQQIANLGDNLGEGVSLEARLLSRKEAALQQREAALRVAAQTQGGITPDVAALRAEAEIARDEATAALEQLQETESELKSLRLMTQRMILTPEEMEEVILKRCWLARYWGLCVRHGIHGDIAGARYKFWSSFVPDPLEVVLAAGQKAKMETEYDSDITDNRRDLNELSGEGNIENMLFVEQGLRELSSLRVEEALAFTMAQQRRPNLLKAGFADDMKLPVEGHFDAYELAQEEAEDASFKLAWLTYIWRRAKKHGIEADMADERLQYWISHKSNTSHDAVNIERGLAELKRLCIETQLWEESRKELVEENADGSRRPTPSDF</sequence>
<evidence type="ECO:0000313" key="4">
    <source>
        <dbReference type="Proteomes" id="UP000634136"/>
    </source>
</evidence>
<feature type="compositionally biased region" description="Low complexity" evidence="2">
    <location>
        <begin position="12"/>
        <end position="27"/>
    </location>
</feature>
<feature type="compositionally biased region" description="Basic and acidic residues" evidence="2">
    <location>
        <begin position="1"/>
        <end position="11"/>
    </location>
</feature>
<feature type="compositionally biased region" description="Polar residues" evidence="2">
    <location>
        <begin position="126"/>
        <end position="137"/>
    </location>
</feature>
<feature type="compositionally biased region" description="Low complexity" evidence="2">
    <location>
        <begin position="47"/>
        <end position="60"/>
    </location>
</feature>
<feature type="region of interest" description="Disordered" evidence="2">
    <location>
        <begin position="1"/>
        <end position="170"/>
    </location>
</feature>
<keyword evidence="1" id="KW-0175">Coiled coil</keyword>
<comment type="caution">
    <text evidence="3">The sequence shown here is derived from an EMBL/GenBank/DDBJ whole genome shotgun (WGS) entry which is preliminary data.</text>
</comment>
<gene>
    <name evidence="3" type="ORF">G2W53_023323</name>
</gene>
<keyword evidence="4" id="KW-1185">Reference proteome</keyword>
<dbReference type="PANTHER" id="PTHR31762:SF10">
    <property type="entry name" value="FAS-BINDING FACTOR-LIKE PROTEIN"/>
    <property type="match status" value="1"/>
</dbReference>
<evidence type="ECO:0000256" key="1">
    <source>
        <dbReference type="SAM" id="Coils"/>
    </source>
</evidence>
<dbReference type="OrthoDB" id="2014962at2759"/>
<protein>
    <submittedName>
        <fullName evidence="3">Coiled-coil domain-containing protein SCD2-like</fullName>
    </submittedName>
</protein>
<proteinExistence type="predicted"/>
<organism evidence="3 4">
    <name type="scientific">Senna tora</name>
    <dbReference type="NCBI Taxonomy" id="362788"/>
    <lineage>
        <taxon>Eukaryota</taxon>
        <taxon>Viridiplantae</taxon>
        <taxon>Streptophyta</taxon>
        <taxon>Embryophyta</taxon>
        <taxon>Tracheophyta</taxon>
        <taxon>Spermatophyta</taxon>
        <taxon>Magnoliopsida</taxon>
        <taxon>eudicotyledons</taxon>
        <taxon>Gunneridae</taxon>
        <taxon>Pentapetalae</taxon>
        <taxon>rosids</taxon>
        <taxon>fabids</taxon>
        <taxon>Fabales</taxon>
        <taxon>Fabaceae</taxon>
        <taxon>Caesalpinioideae</taxon>
        <taxon>Cassia clade</taxon>
        <taxon>Senna</taxon>
    </lineage>
</organism>
<dbReference type="AlphaFoldDB" id="A0A834T8X8"/>